<gene>
    <name evidence="1" type="ORF">GON04_22105</name>
</gene>
<keyword evidence="2" id="KW-1185">Reference proteome</keyword>
<comment type="caution">
    <text evidence="1">The sequence shown here is derived from an EMBL/GenBank/DDBJ whole genome shotgun (WGS) entry which is preliminary data.</text>
</comment>
<dbReference type="EMBL" id="WSEL01000009">
    <property type="protein sequence ID" value="MVQ32165.1"/>
    <property type="molecule type" value="Genomic_DNA"/>
</dbReference>
<evidence type="ECO:0000313" key="2">
    <source>
        <dbReference type="Proteomes" id="UP000469385"/>
    </source>
</evidence>
<evidence type="ECO:0000313" key="1">
    <source>
        <dbReference type="EMBL" id="MVQ32165.1"/>
    </source>
</evidence>
<protein>
    <submittedName>
        <fullName evidence="1">Uncharacterized protein</fullName>
    </submittedName>
</protein>
<dbReference type="Proteomes" id="UP000469385">
    <property type="component" value="Unassembled WGS sequence"/>
</dbReference>
<dbReference type="AlphaFoldDB" id="A0A6N8IZZ3"/>
<dbReference type="RefSeq" id="WP_157400148.1">
    <property type="nucleotide sequence ID" value="NZ_WSEL01000009.1"/>
</dbReference>
<sequence>MSATEPSTPSDFDSLRGREEDLPLAAWRRSMRRLADLKALRENILAVPDVAARHPEMLEDLARLIATEDARAAQLVKQLSG</sequence>
<proteinExistence type="predicted"/>
<organism evidence="1 2">
    <name type="scientific">Ramlibacter pinisoli</name>
    <dbReference type="NCBI Taxonomy" id="2682844"/>
    <lineage>
        <taxon>Bacteria</taxon>
        <taxon>Pseudomonadati</taxon>
        <taxon>Pseudomonadota</taxon>
        <taxon>Betaproteobacteria</taxon>
        <taxon>Burkholderiales</taxon>
        <taxon>Comamonadaceae</taxon>
        <taxon>Ramlibacter</taxon>
    </lineage>
</organism>
<name>A0A6N8IZZ3_9BURK</name>
<accession>A0A6N8IZZ3</accession>
<reference evidence="1 2" key="1">
    <citation type="submission" date="2019-12" db="EMBL/GenBank/DDBJ databases">
        <authorList>
            <person name="Huq M.A."/>
        </authorList>
    </citation>
    <scope>NUCLEOTIDE SEQUENCE [LARGE SCALE GENOMIC DNA]</scope>
    <source>
        <strain evidence="1 2">MAH-25</strain>
    </source>
</reference>